<dbReference type="GO" id="GO:0070550">
    <property type="term" value="P:rDNA chromatin condensation"/>
    <property type="evidence" value="ECO:0007669"/>
    <property type="project" value="EnsemblFungi"/>
</dbReference>
<dbReference type="EMBL" id="GL996500">
    <property type="protein sequence ID" value="EGW34134.1"/>
    <property type="molecule type" value="Genomic_DNA"/>
</dbReference>
<keyword evidence="6" id="KW-1185">Reference proteome</keyword>
<proteinExistence type="predicted"/>
<evidence type="ECO:0000256" key="3">
    <source>
        <dbReference type="SAM" id="MobiDB-lite"/>
    </source>
</evidence>
<evidence type="ECO:0000259" key="4">
    <source>
        <dbReference type="PROSITE" id="PS50118"/>
    </source>
</evidence>
<reference evidence="5 6" key="1">
    <citation type="journal article" date="2011" name="Proc. Natl. Acad. Sci. U.S.A.">
        <title>Comparative genomics of xylose-fermenting fungi for enhanced biofuel production.</title>
        <authorList>
            <person name="Wohlbach D.J."/>
            <person name="Kuo A."/>
            <person name="Sato T.K."/>
            <person name="Potts K.M."/>
            <person name="Salamov A.A."/>
            <person name="LaButti K.M."/>
            <person name="Sun H."/>
            <person name="Clum A."/>
            <person name="Pangilinan J.L."/>
            <person name="Lindquist E.A."/>
            <person name="Lucas S."/>
            <person name="Lapidus A."/>
            <person name="Jin M."/>
            <person name="Gunawan C."/>
            <person name="Balan V."/>
            <person name="Dale B.E."/>
            <person name="Jeffries T.W."/>
            <person name="Zinkel R."/>
            <person name="Barry K.W."/>
            <person name="Grigoriev I.V."/>
            <person name="Gasch A.P."/>
        </authorList>
    </citation>
    <scope>NUCLEOTIDE SEQUENCE [LARGE SCALE GENOMIC DNA]</scope>
    <source>
        <strain evidence="6">NRRL Y-27907 / 11-Y1</strain>
    </source>
</reference>
<dbReference type="GO" id="GO:0006265">
    <property type="term" value="P:DNA topological change"/>
    <property type="evidence" value="ECO:0007669"/>
    <property type="project" value="EnsemblFungi"/>
</dbReference>
<evidence type="ECO:0000313" key="5">
    <source>
        <dbReference type="EMBL" id="EGW34134.1"/>
    </source>
</evidence>
<dbReference type="GO" id="GO:0060962">
    <property type="term" value="P:regulation of ribosomal protein gene transcription by RNA polymerase II"/>
    <property type="evidence" value="ECO:0007669"/>
    <property type="project" value="EnsemblFungi"/>
</dbReference>
<organism evidence="6">
    <name type="scientific">Spathaspora passalidarum (strain NRRL Y-27907 / 11-Y1)</name>
    <dbReference type="NCBI Taxonomy" id="619300"/>
    <lineage>
        <taxon>Eukaryota</taxon>
        <taxon>Fungi</taxon>
        <taxon>Dikarya</taxon>
        <taxon>Ascomycota</taxon>
        <taxon>Saccharomycotina</taxon>
        <taxon>Pichiomycetes</taxon>
        <taxon>Debaryomycetaceae</taxon>
        <taxon>Spathaspora</taxon>
    </lineage>
</organism>
<protein>
    <recommendedName>
        <fullName evidence="4">HMG box domain-containing protein</fullName>
    </recommendedName>
</protein>
<dbReference type="HOGENOM" id="CLU_076155_1_0_1"/>
<dbReference type="GO" id="GO:0006356">
    <property type="term" value="P:regulation of transcription by RNA polymerase I"/>
    <property type="evidence" value="ECO:0007669"/>
    <property type="project" value="EnsemblFungi"/>
</dbReference>
<dbReference type="GO" id="GO:0044804">
    <property type="term" value="P:nucleophagy"/>
    <property type="evidence" value="ECO:0007669"/>
    <property type="project" value="EnsemblFungi"/>
</dbReference>
<name>G3AHG9_SPAPN</name>
<dbReference type="GO" id="GO:0005829">
    <property type="term" value="C:cytosol"/>
    <property type="evidence" value="ECO:0007669"/>
    <property type="project" value="EnsemblFungi"/>
</dbReference>
<evidence type="ECO:0000256" key="1">
    <source>
        <dbReference type="ARBA" id="ARBA00023125"/>
    </source>
</evidence>
<dbReference type="PANTHER" id="PTHR48112">
    <property type="entry name" value="HIGH MOBILITY GROUP PROTEIN DSP1"/>
    <property type="match status" value="1"/>
</dbReference>
<dbReference type="GeneID" id="18871314"/>
<accession>G3AHG9</accession>
<dbReference type="InterPro" id="IPR036910">
    <property type="entry name" value="HMG_box_dom_sf"/>
</dbReference>
<dbReference type="Pfam" id="PF00505">
    <property type="entry name" value="HMG_box"/>
    <property type="match status" value="1"/>
</dbReference>
<keyword evidence="1 2" id="KW-0238">DNA-binding</keyword>
<dbReference type="GO" id="GO:0006338">
    <property type="term" value="P:chromatin remodeling"/>
    <property type="evidence" value="ECO:0007669"/>
    <property type="project" value="EnsemblFungi"/>
</dbReference>
<dbReference type="GO" id="GO:2001034">
    <property type="term" value="P:positive regulation of double-strand break repair via nonhomologous end joining"/>
    <property type="evidence" value="ECO:0007669"/>
    <property type="project" value="EnsemblFungi"/>
</dbReference>
<dbReference type="GO" id="GO:0032040">
    <property type="term" value="C:small-subunit processome"/>
    <property type="evidence" value="ECO:0007669"/>
    <property type="project" value="EnsemblFungi"/>
</dbReference>
<dbReference type="SMART" id="SM00398">
    <property type="entry name" value="HMG"/>
    <property type="match status" value="1"/>
</dbReference>
<dbReference type="InterPro" id="IPR009071">
    <property type="entry name" value="HMG_box_dom"/>
</dbReference>
<dbReference type="OrthoDB" id="2196187at2759"/>
<feature type="DNA-binding region" description="HMG box" evidence="2">
    <location>
        <begin position="95"/>
        <end position="168"/>
    </location>
</feature>
<dbReference type="GO" id="GO:0033553">
    <property type="term" value="C:rDNA heterochromatin"/>
    <property type="evidence" value="ECO:0007669"/>
    <property type="project" value="EnsemblFungi"/>
</dbReference>
<dbReference type="KEGG" id="spaa:SPAPADRAFT_49202"/>
<feature type="compositionally biased region" description="Basic and acidic residues" evidence="3">
    <location>
        <begin position="213"/>
        <end position="224"/>
    </location>
</feature>
<keyword evidence="2" id="KW-0539">Nucleus</keyword>
<dbReference type="GO" id="GO:0000400">
    <property type="term" value="F:four-way junction DNA binding"/>
    <property type="evidence" value="ECO:0007669"/>
    <property type="project" value="EnsemblFungi"/>
</dbReference>
<gene>
    <name evidence="5" type="ORF">SPAPADRAFT_49202</name>
</gene>
<dbReference type="InterPro" id="IPR050342">
    <property type="entry name" value="HMGB"/>
</dbReference>
<dbReference type="eggNOG" id="KOG0381">
    <property type="taxonomic scope" value="Eukaryota"/>
</dbReference>
<feature type="compositionally biased region" description="Basic and acidic residues" evidence="3">
    <location>
        <begin position="192"/>
        <end position="206"/>
    </location>
</feature>
<dbReference type="FunCoup" id="G3AHG9">
    <property type="interactions" value="281"/>
</dbReference>
<dbReference type="AlphaFoldDB" id="G3AHG9"/>
<dbReference type="STRING" id="619300.G3AHG9"/>
<evidence type="ECO:0000313" key="6">
    <source>
        <dbReference type="Proteomes" id="UP000000709"/>
    </source>
</evidence>
<dbReference type="InParanoid" id="G3AHG9"/>
<dbReference type="Proteomes" id="UP000000709">
    <property type="component" value="Unassembled WGS sequence"/>
</dbReference>
<dbReference type="RefSeq" id="XP_007373718.1">
    <property type="nucleotide sequence ID" value="XM_007373656.1"/>
</dbReference>
<dbReference type="SUPFAM" id="SSF47095">
    <property type="entry name" value="HMG-box"/>
    <property type="match status" value="1"/>
</dbReference>
<evidence type="ECO:0000256" key="2">
    <source>
        <dbReference type="PROSITE-ProRule" id="PRU00267"/>
    </source>
</evidence>
<sequence>MSDFKTAKDTLVASLFELSKAAQEAATAAVDFYKLAHVDDEQINEALKSVGQVADLANGHKELADIAAAAVTTAKEEKDAPKKKKKKVERDPNAPKKPLTMYFAFQFHTRKEIADERKKKGLPSLSAIDMNSIIKERWANISDKEKETWKQKYSDELKVYNVEKEKYQSGLTAAGTGPSSVPVETPVLAAVEDAHDADETKSETPKKAKKRKSDKEKSEKSEKKEKKKKLATASSSD</sequence>
<dbReference type="PANTHER" id="PTHR48112:SF22">
    <property type="entry name" value="MITOCHONDRIAL TRANSCRIPTION FACTOR A, ISOFORM B"/>
    <property type="match status" value="1"/>
</dbReference>
<dbReference type="PROSITE" id="PS50118">
    <property type="entry name" value="HMG_BOX_2"/>
    <property type="match status" value="1"/>
</dbReference>
<dbReference type="GO" id="GO:0003690">
    <property type="term" value="F:double-stranded DNA binding"/>
    <property type="evidence" value="ECO:0007669"/>
    <property type="project" value="EnsemblFungi"/>
</dbReference>
<dbReference type="OMA" id="DKWKQAY"/>
<dbReference type="GO" id="GO:0001174">
    <property type="term" value="P:transcriptional start site selection at RNA polymerase II promoter"/>
    <property type="evidence" value="ECO:0007669"/>
    <property type="project" value="EnsemblFungi"/>
</dbReference>
<dbReference type="GO" id="GO:0008301">
    <property type="term" value="F:DNA binding, bending"/>
    <property type="evidence" value="ECO:0007669"/>
    <property type="project" value="EnsemblFungi"/>
</dbReference>
<feature type="region of interest" description="Disordered" evidence="3">
    <location>
        <begin position="189"/>
        <end position="237"/>
    </location>
</feature>
<dbReference type="Gene3D" id="1.10.30.10">
    <property type="entry name" value="High mobility group box domain"/>
    <property type="match status" value="1"/>
</dbReference>
<feature type="domain" description="HMG box" evidence="4">
    <location>
        <begin position="95"/>
        <end position="168"/>
    </location>
</feature>
<feature type="region of interest" description="Disordered" evidence="3">
    <location>
        <begin position="74"/>
        <end position="95"/>
    </location>
</feature>